<name>A0A3A5KNN9_9HYPH</name>
<dbReference type="Proteomes" id="UP000272706">
    <property type="component" value="Unassembled WGS sequence"/>
</dbReference>
<keyword evidence="2" id="KW-1185">Reference proteome</keyword>
<protein>
    <submittedName>
        <fullName evidence="1">Uncharacterized protein</fullName>
    </submittedName>
</protein>
<proteinExistence type="predicted"/>
<dbReference type="AlphaFoldDB" id="A0A3A5KNN9"/>
<accession>A0A3A5KNN9</accession>
<dbReference type="EMBL" id="QZWZ01000016">
    <property type="protein sequence ID" value="RJT36123.1"/>
    <property type="molecule type" value="Genomic_DNA"/>
</dbReference>
<sequence length="87" mass="9497">MFAKPHTASLALPAVAAAKNPPSRREQIKHHFHALKALLEEEFQCPWLIITCTEGSSLSRILSTNAGKLNDPYGIIGPVTRYGEVVS</sequence>
<evidence type="ECO:0000313" key="1">
    <source>
        <dbReference type="EMBL" id="RJT36123.1"/>
    </source>
</evidence>
<gene>
    <name evidence="1" type="ORF">D3227_20630</name>
</gene>
<organism evidence="1 2">
    <name type="scientific">Mesorhizobium waimense</name>
    <dbReference type="NCBI Taxonomy" id="1300307"/>
    <lineage>
        <taxon>Bacteria</taxon>
        <taxon>Pseudomonadati</taxon>
        <taxon>Pseudomonadota</taxon>
        <taxon>Alphaproteobacteria</taxon>
        <taxon>Hyphomicrobiales</taxon>
        <taxon>Phyllobacteriaceae</taxon>
        <taxon>Mesorhizobium</taxon>
    </lineage>
</organism>
<reference evidence="1 2" key="1">
    <citation type="submission" date="2018-09" db="EMBL/GenBank/DDBJ databases">
        <title>Mesorhizobium carmichaelinearum sp. nov. isolated from Carmichaelinea spp. root nodules in New Zealand.</title>
        <authorList>
            <person name="De Meyer S.E."/>
        </authorList>
    </citation>
    <scope>NUCLEOTIDE SEQUENCE [LARGE SCALE GENOMIC DNA]</scope>
    <source>
        <strain evidence="1 2">ICMP19557</strain>
    </source>
</reference>
<comment type="caution">
    <text evidence="1">The sequence shown here is derived from an EMBL/GenBank/DDBJ whole genome shotgun (WGS) entry which is preliminary data.</text>
</comment>
<evidence type="ECO:0000313" key="2">
    <source>
        <dbReference type="Proteomes" id="UP000272706"/>
    </source>
</evidence>